<accession>A0A2L2P6S4</accession>
<name>A0A2L2P6S4_9MICO</name>
<dbReference type="EMBL" id="MG673929">
    <property type="protein sequence ID" value="AVH76822.1"/>
    <property type="molecule type" value="Genomic_DNA"/>
</dbReference>
<reference evidence="1" key="1">
    <citation type="submission" date="2017-12" db="EMBL/GenBank/DDBJ databases">
        <title>The anti-staphylococcal lipolanthines contain the amino acid avionin.</title>
        <authorList>
            <person name="Wiebach V."/>
            <person name="Mainz A."/>
            <person name="Siegert M.-A.J."/>
            <person name="Jungmann N.A."/>
            <person name="Lesquame G."/>
            <person name="Tirat S."/>
            <person name="Dreux-Zigha A."/>
            <person name="Aszodi J."/>
            <person name="Le Beller D."/>
            <person name="Suessmuth R.D."/>
        </authorList>
    </citation>
    <scope>NUCLEOTIDE SEQUENCE</scope>
    <source>
        <strain evidence="1">5913</strain>
    </source>
</reference>
<sequence length="144" mass="15597">MTTEHTVAADVALDYPSWHMTMGEIVLAACRQHSPDLHDDFDVWFDCGPLLDWISVEYPQRRYSPGYRVVPTELMNADACRAFGLLAKAGFDGSAFAVGATDPTLVRIAANAHDGERDALIISVRRTPAGTWDVTSSALSGDAA</sequence>
<dbReference type="AlphaFoldDB" id="A0A2L2P6S4"/>
<evidence type="ECO:0000313" key="1">
    <source>
        <dbReference type="EMBL" id="AVH76822.1"/>
    </source>
</evidence>
<proteinExistence type="predicted"/>
<protein>
    <submittedName>
        <fullName evidence="1">ORF13</fullName>
    </submittedName>
</protein>
<dbReference type="RefSeq" id="WP_120263047.1">
    <property type="nucleotide sequence ID" value="NZ_CP128474.1"/>
</dbReference>
<organism evidence="1">
    <name type="scientific">Microbacterium arborescens</name>
    <dbReference type="NCBI Taxonomy" id="33883"/>
    <lineage>
        <taxon>Bacteria</taxon>
        <taxon>Bacillati</taxon>
        <taxon>Actinomycetota</taxon>
        <taxon>Actinomycetes</taxon>
        <taxon>Micrococcales</taxon>
        <taxon>Microbacteriaceae</taxon>
        <taxon>Microbacterium</taxon>
    </lineage>
</organism>